<evidence type="ECO:0000313" key="2">
    <source>
        <dbReference type="Proteomes" id="UP000279994"/>
    </source>
</evidence>
<sequence length="271" mass="29238">MGENRGVMTTEDDVTATALTAAAIETARAVLVEQVGADVVGDHVEAVREDDGVVTHYFACTQSGYPGWRWAVTVAHAPGQESVTVDEVVMLPGDEAIIAPAWVPWRERIRPGDLSPGDVLPVEEDDPRLVPAYLSGDPGDLAPRDAVQLDRQQVKEVSEELGLGRVRVLSLEGRELAAQRWYDGDQGPDVPLAQSAPAKCWSCGFLVRLAGPLADTFGVCANEYANDDGRVVAFLHGCGAHSDAQLRKKQLPPPLPDPVFDTLSEDDFEKF</sequence>
<dbReference type="EMBL" id="RJSF01000003">
    <property type="protein sequence ID" value="RNM17499.1"/>
    <property type="molecule type" value="Genomic_DNA"/>
</dbReference>
<dbReference type="AlphaFoldDB" id="A0A3N0GYL6"/>
<organism evidence="1 2">
    <name type="scientific">Nocardioides pocheonensis</name>
    <dbReference type="NCBI Taxonomy" id="661485"/>
    <lineage>
        <taxon>Bacteria</taxon>
        <taxon>Bacillati</taxon>
        <taxon>Actinomycetota</taxon>
        <taxon>Actinomycetes</taxon>
        <taxon>Propionibacteriales</taxon>
        <taxon>Nocardioidaceae</taxon>
        <taxon>Nocardioides</taxon>
    </lineage>
</organism>
<dbReference type="InterPro" id="IPR021391">
    <property type="entry name" value="DUF3027"/>
</dbReference>
<gene>
    <name evidence="1" type="ORF">EFL26_01570</name>
</gene>
<proteinExistence type="predicted"/>
<comment type="caution">
    <text evidence="1">The sequence shown here is derived from an EMBL/GenBank/DDBJ whole genome shotgun (WGS) entry which is preliminary data.</text>
</comment>
<dbReference type="Proteomes" id="UP000279994">
    <property type="component" value="Unassembled WGS sequence"/>
</dbReference>
<dbReference type="Pfam" id="PF11228">
    <property type="entry name" value="DUF3027"/>
    <property type="match status" value="1"/>
</dbReference>
<evidence type="ECO:0000313" key="1">
    <source>
        <dbReference type="EMBL" id="RNM17499.1"/>
    </source>
</evidence>
<accession>A0A3N0GYL6</accession>
<name>A0A3N0GYL6_9ACTN</name>
<reference evidence="1 2" key="1">
    <citation type="submission" date="2018-11" db="EMBL/GenBank/DDBJ databases">
        <authorList>
            <person name="Li F."/>
        </authorList>
    </citation>
    <scope>NUCLEOTIDE SEQUENCE [LARGE SCALE GENOMIC DNA]</scope>
    <source>
        <strain evidence="1 2">Gsoil 818</strain>
    </source>
</reference>
<dbReference type="OrthoDB" id="3210158at2"/>
<keyword evidence="2" id="KW-1185">Reference proteome</keyword>
<protein>
    <submittedName>
        <fullName evidence="1">DUF3027 domain-containing protein</fullName>
    </submittedName>
</protein>